<name>A0AAX0Q0X1_LACJH</name>
<accession>A0AAX0Q0X1</accession>
<comment type="caution">
    <text evidence="1">The sequence shown here is derived from an EMBL/GenBank/DDBJ whole genome shotgun (WGS) entry which is preliminary data.</text>
</comment>
<protein>
    <recommendedName>
        <fullName evidence="3">DUF3737 family protein</fullName>
    </recommendedName>
</protein>
<dbReference type="EMBL" id="NIBB01000001">
    <property type="protein sequence ID" value="PAB53879.1"/>
    <property type="molecule type" value="Genomic_DNA"/>
</dbReference>
<dbReference type="Pfam" id="PF12541">
    <property type="entry name" value="DUF3737"/>
    <property type="match status" value="1"/>
</dbReference>
<evidence type="ECO:0008006" key="3">
    <source>
        <dbReference type="Google" id="ProtNLM"/>
    </source>
</evidence>
<evidence type="ECO:0000313" key="2">
    <source>
        <dbReference type="Proteomes" id="UP000216448"/>
    </source>
</evidence>
<reference evidence="1 2" key="1">
    <citation type="submission" date="2017-05" db="EMBL/GenBank/DDBJ databases">
        <title>Lactobacillus johnsonii from commercial turkeys.</title>
        <authorList>
            <person name="Johnson T.J."/>
            <person name="Youmans B."/>
        </authorList>
    </citation>
    <scope>NUCLEOTIDE SEQUENCE [LARGE SCALE GENOMIC DNA]</scope>
    <source>
        <strain evidence="1 2">UMNLJ54</strain>
    </source>
</reference>
<proteinExistence type="predicted"/>
<organism evidence="1 2">
    <name type="scientific">Lactobacillus johnsonii</name>
    <dbReference type="NCBI Taxonomy" id="33959"/>
    <lineage>
        <taxon>Bacteria</taxon>
        <taxon>Bacillati</taxon>
        <taxon>Bacillota</taxon>
        <taxon>Bacilli</taxon>
        <taxon>Lactobacillales</taxon>
        <taxon>Lactobacillaceae</taxon>
        <taxon>Lactobacillus</taxon>
    </lineage>
</organism>
<dbReference type="AlphaFoldDB" id="A0AAX0Q0X1"/>
<dbReference type="Proteomes" id="UP000216448">
    <property type="component" value="Unassembled WGS sequence"/>
</dbReference>
<evidence type="ECO:0000313" key="1">
    <source>
        <dbReference type="EMBL" id="PAB53879.1"/>
    </source>
</evidence>
<sequence>MTFKDCTIESDQGLYYMDHVSLENCIVNQTPLAFEKYSNINATINSKITSIKNPISGIINAKKIETVIIDPSKVDPKATKIISIEPVDREVSVSDQNQEGE</sequence>
<gene>
    <name evidence="1" type="ORF">A3P64_00460</name>
</gene>
<dbReference type="InterPro" id="IPR022208">
    <property type="entry name" value="DUF3737"/>
</dbReference>